<evidence type="ECO:0000256" key="7">
    <source>
        <dbReference type="PIRSR" id="PIRSR000548-1"/>
    </source>
</evidence>
<evidence type="ECO:0000256" key="5">
    <source>
        <dbReference type="ARBA" id="ARBA00022741"/>
    </source>
</evidence>
<dbReference type="EMBL" id="JNBR01001937">
    <property type="protein sequence ID" value="OQR84096.1"/>
    <property type="molecule type" value="Genomic_DNA"/>
</dbReference>
<evidence type="ECO:0000256" key="1">
    <source>
        <dbReference type="ARBA" id="ARBA00005753"/>
    </source>
</evidence>
<keyword evidence="6 7" id="KW-0114">cAMP</keyword>
<feature type="binding site" evidence="7">
    <location>
        <position position="292"/>
    </location>
    <ligand>
        <name>3',5'-cyclic AMP</name>
        <dbReference type="ChEBI" id="CHEBI:58165"/>
        <label>2</label>
    </ligand>
</feature>
<dbReference type="PANTHER" id="PTHR11635:SF152">
    <property type="entry name" value="CAMP-DEPENDENT PROTEIN KINASE TYPE I REGULATORY SUBUNIT-RELATED"/>
    <property type="match status" value="1"/>
</dbReference>
<evidence type="ECO:0000313" key="11">
    <source>
        <dbReference type="Proteomes" id="UP000243579"/>
    </source>
</evidence>
<dbReference type="PROSITE" id="PS50042">
    <property type="entry name" value="CNMP_BINDING_3"/>
    <property type="match status" value="2"/>
</dbReference>
<evidence type="ECO:0000313" key="10">
    <source>
        <dbReference type="EMBL" id="OQR84096.1"/>
    </source>
</evidence>
<dbReference type="Gene3D" id="2.60.120.10">
    <property type="entry name" value="Jelly Rolls"/>
    <property type="match status" value="2"/>
</dbReference>
<feature type="binding site" evidence="7">
    <location>
        <position position="301"/>
    </location>
    <ligand>
        <name>3',5'-cyclic AMP</name>
        <dbReference type="ChEBI" id="CHEBI:58165"/>
        <label>2</label>
    </ligand>
</feature>
<comment type="similarity">
    <text evidence="1">Belongs to the cAMP-dependent kinase regulatory chain family.</text>
</comment>
<feature type="domain" description="Cyclic nucleotide-binding" evidence="9">
    <location>
        <begin position="95"/>
        <end position="213"/>
    </location>
</feature>
<evidence type="ECO:0000256" key="2">
    <source>
        <dbReference type="ARBA" id="ARBA00022553"/>
    </source>
</evidence>
<dbReference type="Pfam" id="PF00027">
    <property type="entry name" value="cNMP_binding"/>
    <property type="match status" value="2"/>
</dbReference>
<dbReference type="GO" id="GO:0005952">
    <property type="term" value="C:cAMP-dependent protein kinase complex"/>
    <property type="evidence" value="ECO:0007669"/>
    <property type="project" value="InterPro"/>
</dbReference>
<keyword evidence="11" id="KW-1185">Reference proteome</keyword>
<accession>A0A1V9YEI4</accession>
<keyword evidence="5 7" id="KW-0547">Nucleotide-binding</keyword>
<dbReference type="GO" id="GO:0030552">
    <property type="term" value="F:cAMP binding"/>
    <property type="evidence" value="ECO:0007669"/>
    <property type="project" value="UniProtKB-KW"/>
</dbReference>
<dbReference type="GO" id="GO:0034236">
    <property type="term" value="F:protein kinase A catalytic subunit binding"/>
    <property type="evidence" value="ECO:0007669"/>
    <property type="project" value="TreeGrafter"/>
</dbReference>
<dbReference type="PROSITE" id="PS00888">
    <property type="entry name" value="CNMP_BINDING_1"/>
    <property type="match status" value="1"/>
</dbReference>
<protein>
    <submittedName>
        <fullName evidence="10">cAMP-dependent protein kinase regulatory subunit</fullName>
    </submittedName>
</protein>
<feature type="binding site" evidence="7">
    <location>
        <position position="163"/>
    </location>
    <ligand>
        <name>3',5'-cyclic AMP</name>
        <dbReference type="ChEBI" id="CHEBI:58165"/>
        <label>1</label>
    </ligand>
</feature>
<gene>
    <name evidence="10" type="ORF">ACHHYP_13903</name>
</gene>
<keyword evidence="2" id="KW-0597">Phosphoprotein</keyword>
<dbReference type="GO" id="GO:0005829">
    <property type="term" value="C:cytosol"/>
    <property type="evidence" value="ECO:0007669"/>
    <property type="project" value="TreeGrafter"/>
</dbReference>
<dbReference type="PANTHER" id="PTHR11635">
    <property type="entry name" value="CAMP-DEPENDENT PROTEIN KINASE REGULATORY CHAIN"/>
    <property type="match status" value="1"/>
</dbReference>
<dbReference type="InterPro" id="IPR018490">
    <property type="entry name" value="cNMP-bd_dom_sf"/>
</dbReference>
<dbReference type="InterPro" id="IPR050503">
    <property type="entry name" value="cAMP-dep_PK_reg_su-like"/>
</dbReference>
<dbReference type="PIRSF" id="PIRSF000548">
    <property type="entry name" value="PK_regulatory"/>
    <property type="match status" value="1"/>
</dbReference>
<dbReference type="Proteomes" id="UP000243579">
    <property type="component" value="Unassembled WGS sequence"/>
</dbReference>
<feature type="domain" description="Cyclic nucleotide-binding" evidence="9">
    <location>
        <begin position="216"/>
        <end position="345"/>
    </location>
</feature>
<keyword evidence="4" id="KW-0677">Repeat</keyword>
<evidence type="ECO:0000256" key="4">
    <source>
        <dbReference type="ARBA" id="ARBA00022737"/>
    </source>
</evidence>
<reference evidence="10 11" key="1">
    <citation type="journal article" date="2014" name="Genome Biol. Evol.">
        <title>The secreted proteins of Achlya hypogyna and Thraustotheca clavata identify the ancestral oomycete secretome and reveal gene acquisitions by horizontal gene transfer.</title>
        <authorList>
            <person name="Misner I."/>
            <person name="Blouin N."/>
            <person name="Leonard G."/>
            <person name="Richards T.A."/>
            <person name="Lane C.E."/>
        </authorList>
    </citation>
    <scope>NUCLEOTIDE SEQUENCE [LARGE SCALE GENOMIC DNA]</scope>
    <source>
        <strain evidence="10 11">ATCC 48635</strain>
    </source>
</reference>
<keyword evidence="10" id="KW-0808">Transferase</keyword>
<dbReference type="CDD" id="cd00038">
    <property type="entry name" value="CAP_ED"/>
    <property type="match status" value="2"/>
</dbReference>
<evidence type="ECO:0000256" key="3">
    <source>
        <dbReference type="ARBA" id="ARBA00022566"/>
    </source>
</evidence>
<sequence>MYMSALYKMPRTQHAEAKAYDDDDEAKSTSSEDHTSEEDDDKEDAAPPTGRRLTARRHTVMAAPLELERGWTPPRYPKSASEKSDIRKALAHNCLFSHLDDCARDVIIDAMQEHRFDKGDVLIRQGTDGDVFYLLVKGSVDYIIDREIVGSSEADTRDNHFGELALLYDAPRSATVQAATDVTTWALDRETFKKVLMDTTLKQCKLYAAFLAEVPILSVLTPYEKRTLADALKPVFCEQGQVILEEGSRSDDFYIISDGEVKCTKAGMEDVGRLSGFLKVSRRLGSGDFFGEIALISNEVRQATVTAVTAVRDTTVLVIDRETFKRLLGPMELHLRNHASLYDQYIGSRK</sequence>
<dbReference type="InterPro" id="IPR014710">
    <property type="entry name" value="RmlC-like_jellyroll"/>
</dbReference>
<proteinExistence type="inferred from homology"/>
<comment type="caution">
    <text evidence="10">The sequence shown here is derived from an EMBL/GenBank/DDBJ whole genome shotgun (WGS) entry which is preliminary data.</text>
</comment>
<keyword evidence="10" id="KW-0418">Kinase</keyword>
<dbReference type="STRING" id="1202772.A0A1V9YEI4"/>
<feature type="compositionally biased region" description="Basic and acidic residues" evidence="8">
    <location>
        <begin position="13"/>
        <end position="34"/>
    </location>
</feature>
<evidence type="ECO:0000256" key="6">
    <source>
        <dbReference type="ARBA" id="ARBA00023149"/>
    </source>
</evidence>
<dbReference type="PRINTS" id="PR00103">
    <property type="entry name" value="CAMPKINASE"/>
</dbReference>
<dbReference type="GO" id="GO:0004862">
    <property type="term" value="F:cAMP-dependent protein kinase inhibitor activity"/>
    <property type="evidence" value="ECO:0007669"/>
    <property type="project" value="TreeGrafter"/>
</dbReference>
<keyword evidence="3 7" id="KW-0116">cAMP-binding</keyword>
<dbReference type="AlphaFoldDB" id="A0A1V9YEI4"/>
<dbReference type="OrthoDB" id="417078at2759"/>
<dbReference type="GO" id="GO:0016301">
    <property type="term" value="F:kinase activity"/>
    <property type="evidence" value="ECO:0007669"/>
    <property type="project" value="UniProtKB-KW"/>
</dbReference>
<dbReference type="SUPFAM" id="SSF51206">
    <property type="entry name" value="cAMP-binding domain-like"/>
    <property type="match status" value="2"/>
</dbReference>
<evidence type="ECO:0000259" key="9">
    <source>
        <dbReference type="PROSITE" id="PS50042"/>
    </source>
</evidence>
<feature type="region of interest" description="Disordered" evidence="8">
    <location>
        <begin position="1"/>
        <end position="58"/>
    </location>
</feature>
<organism evidence="10 11">
    <name type="scientific">Achlya hypogyna</name>
    <name type="common">Oomycete</name>
    <name type="synonym">Protoachlya hypogyna</name>
    <dbReference type="NCBI Taxonomy" id="1202772"/>
    <lineage>
        <taxon>Eukaryota</taxon>
        <taxon>Sar</taxon>
        <taxon>Stramenopiles</taxon>
        <taxon>Oomycota</taxon>
        <taxon>Saprolegniomycetes</taxon>
        <taxon>Saprolegniales</taxon>
        <taxon>Achlyaceae</taxon>
        <taxon>Achlya</taxon>
    </lineage>
</organism>
<dbReference type="InterPro" id="IPR018488">
    <property type="entry name" value="cNMP-bd_CS"/>
</dbReference>
<evidence type="ECO:0000256" key="8">
    <source>
        <dbReference type="SAM" id="MobiDB-lite"/>
    </source>
</evidence>
<dbReference type="InterPro" id="IPR000595">
    <property type="entry name" value="cNMP-bd_dom"/>
</dbReference>
<dbReference type="PROSITE" id="PS00889">
    <property type="entry name" value="CNMP_BINDING_2"/>
    <property type="match status" value="2"/>
</dbReference>
<name>A0A1V9YEI4_ACHHY</name>
<dbReference type="InterPro" id="IPR012198">
    <property type="entry name" value="cAMP_dep_PK_reg_su"/>
</dbReference>
<dbReference type="SMART" id="SM00100">
    <property type="entry name" value="cNMP"/>
    <property type="match status" value="2"/>
</dbReference>
<feature type="binding site" evidence="7">
    <location>
        <position position="172"/>
    </location>
    <ligand>
        <name>3',5'-cyclic AMP</name>
        <dbReference type="ChEBI" id="CHEBI:58165"/>
        <label>1</label>
    </ligand>
</feature>